<dbReference type="Gene3D" id="3.40.630.30">
    <property type="match status" value="1"/>
</dbReference>
<evidence type="ECO:0000313" key="2">
    <source>
        <dbReference type="EMBL" id="QNO13817.1"/>
    </source>
</evidence>
<dbReference type="InterPro" id="IPR013653">
    <property type="entry name" value="GCN5-like_dom"/>
</dbReference>
<dbReference type="PANTHER" id="PTHR15298:SF1">
    <property type="entry name" value="GLYCINE N-ACYLTRANSFERASE-LIKE PROTEIN"/>
    <property type="match status" value="1"/>
</dbReference>
<dbReference type="AlphaFoldDB" id="A0A7G9W555"/>
<dbReference type="PROSITE" id="PS51186">
    <property type="entry name" value="GNAT"/>
    <property type="match status" value="1"/>
</dbReference>
<gene>
    <name evidence="2" type="ORF">HYG86_03080</name>
</gene>
<keyword evidence="3" id="KW-1185">Reference proteome</keyword>
<protein>
    <submittedName>
        <fullName evidence="2">GNAT family N-acetyltransferase</fullName>
    </submittedName>
</protein>
<sequence>MKLNDIKEIDNLLNEDRILNLNALGRIKFNQNYNIKVDELKKGFLLQLDYWHVVYSGTDHVAEELIRCIDTKTEKGFSGVGVKYYQLAKKHHEIKWEEPCYLYYLEEHNLNTSLLKHCVDSLTEKDAELVNEFYTYKDENSIGYIRDCIISRPSSVVRDEQGTPVSWALIREDGSMGVMYTLKEHRGQGYANSVSVDLAKKAFELGLTPYVHIVKGNTPSVKLAENLGFKFHCDVMWFGI</sequence>
<evidence type="ECO:0000259" key="1">
    <source>
        <dbReference type="PROSITE" id="PS51186"/>
    </source>
</evidence>
<keyword evidence="2" id="KW-0808">Transferase</keyword>
<dbReference type="EMBL" id="CP058559">
    <property type="protein sequence ID" value="QNO13817.1"/>
    <property type="molecule type" value="Genomic_DNA"/>
</dbReference>
<dbReference type="KEGG" id="acae:HYG86_03080"/>
<feature type="domain" description="N-acetyltransferase" evidence="1">
    <location>
        <begin position="105"/>
        <end position="240"/>
    </location>
</feature>
<dbReference type="InterPro" id="IPR010313">
    <property type="entry name" value="Glycine_N-acyltransferase"/>
</dbReference>
<dbReference type="InterPro" id="IPR000182">
    <property type="entry name" value="GNAT_dom"/>
</dbReference>
<accession>A0A7G9W555</accession>
<dbReference type="InterPro" id="IPR016181">
    <property type="entry name" value="Acyl_CoA_acyltransferase"/>
</dbReference>
<organism evidence="2 3">
    <name type="scientific">Alkalicella caledoniensis</name>
    <dbReference type="NCBI Taxonomy" id="2731377"/>
    <lineage>
        <taxon>Bacteria</taxon>
        <taxon>Bacillati</taxon>
        <taxon>Bacillota</taxon>
        <taxon>Clostridia</taxon>
        <taxon>Eubacteriales</taxon>
        <taxon>Proteinivoracaceae</taxon>
        <taxon>Alkalicella</taxon>
    </lineage>
</organism>
<dbReference type="GO" id="GO:0047961">
    <property type="term" value="F:glycine N-acyltransferase activity"/>
    <property type="evidence" value="ECO:0007669"/>
    <property type="project" value="InterPro"/>
</dbReference>
<dbReference type="PANTHER" id="PTHR15298">
    <property type="entry name" value="L-COA N-ACYLTRANSFERASE-RELATED"/>
    <property type="match status" value="1"/>
</dbReference>
<evidence type="ECO:0000313" key="3">
    <source>
        <dbReference type="Proteomes" id="UP000516160"/>
    </source>
</evidence>
<proteinExistence type="predicted"/>
<dbReference type="Pfam" id="PF08445">
    <property type="entry name" value="FR47"/>
    <property type="match status" value="1"/>
</dbReference>
<dbReference type="RefSeq" id="WP_213167482.1">
    <property type="nucleotide sequence ID" value="NZ_CP058559.1"/>
</dbReference>
<dbReference type="Proteomes" id="UP000516160">
    <property type="component" value="Chromosome"/>
</dbReference>
<name>A0A7G9W555_ALKCA</name>
<dbReference type="SUPFAM" id="SSF55729">
    <property type="entry name" value="Acyl-CoA N-acyltransferases (Nat)"/>
    <property type="match status" value="1"/>
</dbReference>
<reference evidence="2 3" key="1">
    <citation type="submission" date="2020-07" db="EMBL/GenBank/DDBJ databases">
        <title>Alkalicella. sp. LB2 genome.</title>
        <authorList>
            <person name="Postec A."/>
            <person name="Quemeneur M."/>
        </authorList>
    </citation>
    <scope>NUCLEOTIDE SEQUENCE [LARGE SCALE GENOMIC DNA]</scope>
    <source>
        <strain evidence="2 3">LB2</strain>
    </source>
</reference>